<proteinExistence type="predicted"/>
<evidence type="ECO:0000313" key="1">
    <source>
        <dbReference type="EMBL" id="XBQ68746.1"/>
    </source>
</evidence>
<name>A0AAU7N448_9VIRU</name>
<sequence>MIRYLFVSLLFALFLKSLLGLFNRRILRV</sequence>
<dbReference type="EMBL" id="PP848464">
    <property type="protein sequence ID" value="XBQ68746.1"/>
    <property type="molecule type" value="Genomic_DNA"/>
</dbReference>
<protein>
    <submittedName>
        <fullName evidence="1">Uncharacterized protein</fullName>
    </submittedName>
</protein>
<accession>A0AAU7N448</accession>
<gene>
    <name evidence="1" type="ORF">ZGOWGMRN_CDS_0009</name>
</gene>
<reference evidence="1" key="1">
    <citation type="submission" date="2024-05" db="EMBL/GenBank/DDBJ databases">
        <title>The simplest Porifera holobiont: glass sponge Aphrocallistes beatrix thrives with only two symbionts.</title>
        <authorList>
            <person name="N Garritano A."/>
            <person name="A Allen M."/>
            <person name="Thomas T."/>
        </authorList>
    </citation>
    <scope>NUCLEOTIDE SEQUENCE</scope>
    <source>
        <strain evidence="1">AB1</strain>
    </source>
</reference>
<organism evidence="1">
    <name type="scientific">Nitrosopumivirus cobalaminus</name>
    <dbReference type="NCBI Taxonomy" id="3158414"/>
    <lineage>
        <taxon>Viruses</taxon>
    </lineage>
</organism>